<gene>
    <name evidence="3" type="ORF">BIV23_43820</name>
</gene>
<evidence type="ECO:0000256" key="1">
    <source>
        <dbReference type="SAM" id="MobiDB-lite"/>
    </source>
</evidence>
<dbReference type="InterPro" id="IPR036388">
    <property type="entry name" value="WH-like_DNA-bd_sf"/>
</dbReference>
<dbReference type="GO" id="GO:0003677">
    <property type="term" value="F:DNA binding"/>
    <property type="evidence" value="ECO:0007669"/>
    <property type="project" value="InterPro"/>
</dbReference>
<dbReference type="RefSeq" id="WP_071386577.1">
    <property type="nucleotide sequence ID" value="NZ_MLYO01000122.1"/>
</dbReference>
<dbReference type="InterPro" id="IPR005471">
    <property type="entry name" value="Tscrpt_reg_IclR_N"/>
</dbReference>
<keyword evidence="4" id="KW-1185">Reference proteome</keyword>
<feature type="region of interest" description="Disordered" evidence="1">
    <location>
        <begin position="41"/>
        <end position="62"/>
    </location>
</feature>
<feature type="domain" description="HTH iclR-type" evidence="2">
    <location>
        <begin position="5"/>
        <end position="46"/>
    </location>
</feature>
<reference evidence="3 4" key="1">
    <citation type="submission" date="2016-10" db="EMBL/GenBank/DDBJ databases">
        <title>Genome sequence of Streptomyces sp. MUSC 1.</title>
        <authorList>
            <person name="Lee L.-H."/>
            <person name="Ser H.-L."/>
            <person name="Law J.W.-F."/>
        </authorList>
    </citation>
    <scope>NUCLEOTIDE SEQUENCE [LARGE SCALE GENOMIC DNA]</scope>
    <source>
        <strain evidence="3 4">MUSC 1</strain>
    </source>
</reference>
<dbReference type="GO" id="GO:0006355">
    <property type="term" value="P:regulation of DNA-templated transcription"/>
    <property type="evidence" value="ECO:0007669"/>
    <property type="project" value="InterPro"/>
</dbReference>
<dbReference type="AlphaFoldDB" id="A0A1S2NYS3"/>
<dbReference type="InterPro" id="IPR036390">
    <property type="entry name" value="WH_DNA-bd_sf"/>
</dbReference>
<dbReference type="EMBL" id="MLYO01000122">
    <property type="protein sequence ID" value="OIJ86627.1"/>
    <property type="molecule type" value="Genomic_DNA"/>
</dbReference>
<organism evidence="3 4">
    <name type="scientific">Streptomyces monashensis</name>
    <dbReference type="NCBI Taxonomy" id="1678012"/>
    <lineage>
        <taxon>Bacteria</taxon>
        <taxon>Bacillati</taxon>
        <taxon>Actinomycetota</taxon>
        <taxon>Actinomycetes</taxon>
        <taxon>Kitasatosporales</taxon>
        <taxon>Streptomycetaceae</taxon>
        <taxon>Streptomyces</taxon>
    </lineage>
</organism>
<protein>
    <recommendedName>
        <fullName evidence="2">HTH iclR-type domain-containing protein</fullName>
    </recommendedName>
</protein>
<accession>A0A1S2NYS3</accession>
<evidence type="ECO:0000259" key="2">
    <source>
        <dbReference type="Pfam" id="PF09339"/>
    </source>
</evidence>
<evidence type="ECO:0000313" key="4">
    <source>
        <dbReference type="Proteomes" id="UP000179642"/>
    </source>
</evidence>
<sequence length="62" mass="6850">MRRPLNILDLPSEDRPAITLQEITEATGPARTTAPPLVQTLEKSGLPSVQSADRTARRGLWR</sequence>
<dbReference type="Pfam" id="PF09339">
    <property type="entry name" value="HTH_IclR"/>
    <property type="match status" value="1"/>
</dbReference>
<dbReference type="Gene3D" id="1.10.10.10">
    <property type="entry name" value="Winged helix-like DNA-binding domain superfamily/Winged helix DNA-binding domain"/>
    <property type="match status" value="1"/>
</dbReference>
<comment type="caution">
    <text evidence="3">The sequence shown here is derived from an EMBL/GenBank/DDBJ whole genome shotgun (WGS) entry which is preliminary data.</text>
</comment>
<evidence type="ECO:0000313" key="3">
    <source>
        <dbReference type="EMBL" id="OIJ86627.1"/>
    </source>
</evidence>
<proteinExistence type="predicted"/>
<dbReference type="Proteomes" id="UP000179642">
    <property type="component" value="Unassembled WGS sequence"/>
</dbReference>
<dbReference type="SUPFAM" id="SSF46785">
    <property type="entry name" value="Winged helix' DNA-binding domain"/>
    <property type="match status" value="1"/>
</dbReference>
<name>A0A1S2NYS3_9ACTN</name>